<organism evidence="1 2">
    <name type="scientific">Diphasiastrum complanatum</name>
    <name type="common">Issler's clubmoss</name>
    <name type="synonym">Lycopodium complanatum</name>
    <dbReference type="NCBI Taxonomy" id="34168"/>
    <lineage>
        <taxon>Eukaryota</taxon>
        <taxon>Viridiplantae</taxon>
        <taxon>Streptophyta</taxon>
        <taxon>Embryophyta</taxon>
        <taxon>Tracheophyta</taxon>
        <taxon>Lycopodiopsida</taxon>
        <taxon>Lycopodiales</taxon>
        <taxon>Lycopodiaceae</taxon>
        <taxon>Lycopodioideae</taxon>
        <taxon>Diphasiastrum</taxon>
    </lineage>
</organism>
<gene>
    <name evidence="1" type="ORF">O6H91_03G100800</name>
</gene>
<evidence type="ECO:0000313" key="2">
    <source>
        <dbReference type="Proteomes" id="UP001162992"/>
    </source>
</evidence>
<sequence length="511" mass="59629">MVGIMEPAILPLEPVVQPLDKVAVPSRLQRVKRLERPSKAALDEQVAKVYENIDVLQGRIHEIKALIDSKQQNRYIASEEFIEARNKLSYLNGSFRVAVDEKRALREELDLADKMRERMRADARAVREKLPYVRVEQIDEEIKKLEYRHIHTSLTLQEEKKLIQQIQDLTRSRNFVKDYNERMEKIMQDESSRAEILEKIREKDNQLNSMKSQQEEQKRILASIREKEASKVVDIPALVEERNTVFEKIKNLKEDLQQLKVEFRRKADDFWEREREWRAQQALDRKIKFEKRASERRERENFRKQKELENFVEPLTDEIILCEQLLSYLYKQAPVDEEVSAAPSSKADILAPKGFGNFVVCKKNRNDEELEGWFGGFGSKSKGKKPKGQTSTKSKEKERFSLPLDALASFQKLKLSPPLTIGDVPKSVDEVKAKKENYLKLQNVARIARENGVEQQEVEVEADFSEEGEEEPKEPNGFALVEEKEYETWPELIEQDSEVVNAEKVAEETEI</sequence>
<protein>
    <submittedName>
        <fullName evidence="1">Uncharacterized protein</fullName>
    </submittedName>
</protein>
<keyword evidence="2" id="KW-1185">Reference proteome</keyword>
<comment type="caution">
    <text evidence="1">The sequence shown here is derived from an EMBL/GenBank/DDBJ whole genome shotgun (WGS) entry which is preliminary data.</text>
</comment>
<dbReference type="EMBL" id="CM055094">
    <property type="protein sequence ID" value="KAJ7563209.1"/>
    <property type="molecule type" value="Genomic_DNA"/>
</dbReference>
<evidence type="ECO:0000313" key="1">
    <source>
        <dbReference type="EMBL" id="KAJ7563209.1"/>
    </source>
</evidence>
<reference evidence="2" key="1">
    <citation type="journal article" date="2024" name="Proc. Natl. Acad. Sci. U.S.A.">
        <title>Extraordinary preservation of gene collinearity over three hundred million years revealed in homosporous lycophytes.</title>
        <authorList>
            <person name="Li C."/>
            <person name="Wickell D."/>
            <person name="Kuo L.Y."/>
            <person name="Chen X."/>
            <person name="Nie B."/>
            <person name="Liao X."/>
            <person name="Peng D."/>
            <person name="Ji J."/>
            <person name="Jenkins J."/>
            <person name="Williams M."/>
            <person name="Shu S."/>
            <person name="Plott C."/>
            <person name="Barry K."/>
            <person name="Rajasekar S."/>
            <person name="Grimwood J."/>
            <person name="Han X."/>
            <person name="Sun S."/>
            <person name="Hou Z."/>
            <person name="He W."/>
            <person name="Dai G."/>
            <person name="Sun C."/>
            <person name="Schmutz J."/>
            <person name="Leebens-Mack J.H."/>
            <person name="Li F.W."/>
            <person name="Wang L."/>
        </authorList>
    </citation>
    <scope>NUCLEOTIDE SEQUENCE [LARGE SCALE GENOMIC DNA]</scope>
    <source>
        <strain evidence="2">cv. PW_Plant_1</strain>
    </source>
</reference>
<name>A0ACC2E9N1_DIPCM</name>
<dbReference type="Proteomes" id="UP001162992">
    <property type="component" value="Chromosome 3"/>
</dbReference>
<proteinExistence type="predicted"/>
<accession>A0ACC2E9N1</accession>